<comment type="pathway">
    <text evidence="2">Cell wall biogenesis; peptidoglycan biosynthesis.</text>
</comment>
<dbReference type="OrthoDB" id="9791132at2"/>
<keyword evidence="16" id="KW-0472">Membrane</keyword>
<proteinExistence type="inferred from homology"/>
<feature type="transmembrane region" description="Helical" evidence="16">
    <location>
        <begin position="364"/>
        <end position="385"/>
    </location>
</feature>
<comment type="function">
    <text evidence="1">Removes C-terminal D-alanyl residues from sugar-peptide cell wall precursors.</text>
</comment>
<comment type="similarity">
    <text evidence="3 15">Belongs to the peptidase S11 family.</text>
</comment>
<evidence type="ECO:0000256" key="11">
    <source>
        <dbReference type="ARBA" id="ARBA00023316"/>
    </source>
</evidence>
<dbReference type="InterPro" id="IPR012907">
    <property type="entry name" value="Peptidase_S11_C"/>
</dbReference>
<dbReference type="InterPro" id="IPR015956">
    <property type="entry name" value="Peniciliin-bd_prot_C_sf"/>
</dbReference>
<keyword evidence="7" id="KW-0732">Signal</keyword>
<feature type="domain" description="Peptidase S11 D-Ala-D-Ala carboxypeptidase A C-terminal" evidence="17">
    <location>
        <begin position="273"/>
        <end position="362"/>
    </location>
</feature>
<gene>
    <name evidence="18" type="ORF">SAMN02745133_01378</name>
</gene>
<evidence type="ECO:0000256" key="3">
    <source>
        <dbReference type="ARBA" id="ARBA00007164"/>
    </source>
</evidence>
<sequence>MLRKLINVVVIFFSFCSFIPGAWAGEPEIVGETAALMDARTGQLLYGKEEHKRMFPASTTKVLTALVALERARLDDVVTIGANPITAGGTSMWFVEGERLTMEELLYALMLNSANDAGVAIAEHIAGSVENFAELCNKRAKEIGARDTHFTNPHGMPDENHYSTAYDLALIGREAMKNKDFRKIVSTVHHEVPRTDPEAQKYLFNHNKLLWSKIYGYKGATGIKTGYTVQAGQCIIASAEREGRELIAVVLRSEGSNLWSDAARLLDYGFANFTNRQLVYHGKVMDNLPVKYGKSNVDLVADQDFFYTFPRQGANEVQISTETVKEITAPVTKGQVLGAVVIGSGNKELGRVNLVAAADVQRDWLALCKAFFTWTVPPLLVLLWIRRRVVLNRKRRKRAARRRQYYGYGSE</sequence>
<evidence type="ECO:0000256" key="12">
    <source>
        <dbReference type="ARBA" id="ARBA00034000"/>
    </source>
</evidence>
<dbReference type="RefSeq" id="WP_084127664.1">
    <property type="nucleotide sequence ID" value="NZ_FQUY01000008.1"/>
</dbReference>
<keyword evidence="6" id="KW-0645">Protease</keyword>
<dbReference type="AlphaFoldDB" id="A0A1M4XB84"/>
<dbReference type="GO" id="GO:0006508">
    <property type="term" value="P:proteolysis"/>
    <property type="evidence" value="ECO:0007669"/>
    <property type="project" value="UniProtKB-KW"/>
</dbReference>
<evidence type="ECO:0000256" key="9">
    <source>
        <dbReference type="ARBA" id="ARBA00022960"/>
    </source>
</evidence>
<keyword evidence="9" id="KW-0133">Cell shape</keyword>
<accession>A0A1M4XB84</accession>
<evidence type="ECO:0000256" key="6">
    <source>
        <dbReference type="ARBA" id="ARBA00022670"/>
    </source>
</evidence>
<evidence type="ECO:0000259" key="17">
    <source>
        <dbReference type="SMART" id="SM00936"/>
    </source>
</evidence>
<evidence type="ECO:0000256" key="14">
    <source>
        <dbReference type="PIRSR" id="PIRSR618044-2"/>
    </source>
</evidence>
<dbReference type="PANTHER" id="PTHR21581:SF33">
    <property type="entry name" value="D-ALANYL-D-ALANINE CARBOXYPEPTIDASE DACB"/>
    <property type="match status" value="1"/>
</dbReference>
<keyword evidence="16" id="KW-0812">Transmembrane</keyword>
<feature type="active site" evidence="13">
    <location>
        <position position="113"/>
    </location>
</feature>
<comment type="catalytic activity">
    <reaction evidence="12">
        <text>Preferential cleavage: (Ac)2-L-Lys-D-Ala-|-D-Ala. Also transpeptidation of peptidyl-alanyl moieties that are N-acyl substituents of D-alanine.</text>
        <dbReference type="EC" id="3.4.16.4"/>
    </reaction>
</comment>
<dbReference type="InterPro" id="IPR018044">
    <property type="entry name" value="Peptidase_S11"/>
</dbReference>
<dbReference type="SUPFAM" id="SSF69189">
    <property type="entry name" value="Penicillin-binding protein associated domain"/>
    <property type="match status" value="1"/>
</dbReference>
<keyword evidence="19" id="KW-1185">Reference proteome</keyword>
<keyword evidence="11" id="KW-0961">Cell wall biogenesis/degradation</keyword>
<dbReference type="Proteomes" id="UP000184148">
    <property type="component" value="Unassembled WGS sequence"/>
</dbReference>
<dbReference type="GO" id="GO:0009002">
    <property type="term" value="F:serine-type D-Ala-D-Ala carboxypeptidase activity"/>
    <property type="evidence" value="ECO:0007669"/>
    <property type="project" value="UniProtKB-EC"/>
</dbReference>
<dbReference type="Pfam" id="PF00768">
    <property type="entry name" value="Peptidase_S11"/>
    <property type="match status" value="1"/>
</dbReference>
<evidence type="ECO:0000256" key="2">
    <source>
        <dbReference type="ARBA" id="ARBA00004752"/>
    </source>
</evidence>
<dbReference type="PANTHER" id="PTHR21581">
    <property type="entry name" value="D-ALANYL-D-ALANINE CARBOXYPEPTIDASE"/>
    <property type="match status" value="1"/>
</dbReference>
<feature type="binding site" evidence="14">
    <location>
        <position position="224"/>
    </location>
    <ligand>
        <name>substrate</name>
    </ligand>
</feature>
<dbReference type="EC" id="3.4.16.4" evidence="4"/>
<evidence type="ECO:0000256" key="13">
    <source>
        <dbReference type="PIRSR" id="PIRSR618044-1"/>
    </source>
</evidence>
<dbReference type="SMART" id="SM00936">
    <property type="entry name" value="PBP5_C"/>
    <property type="match status" value="1"/>
</dbReference>
<reference evidence="19" key="1">
    <citation type="submission" date="2016-11" db="EMBL/GenBank/DDBJ databases">
        <authorList>
            <person name="Varghese N."/>
            <person name="Submissions S."/>
        </authorList>
    </citation>
    <scope>NUCLEOTIDE SEQUENCE [LARGE SCALE GENOMIC DNA]</scope>
    <source>
        <strain evidence="19">DSM 12395</strain>
    </source>
</reference>
<dbReference type="Gene3D" id="2.60.410.10">
    <property type="entry name" value="D-Ala-D-Ala carboxypeptidase, C-terminal domain"/>
    <property type="match status" value="1"/>
</dbReference>
<keyword evidence="8" id="KW-0378">Hydrolase</keyword>
<dbReference type="Pfam" id="PF07943">
    <property type="entry name" value="PBP5_C"/>
    <property type="match status" value="1"/>
</dbReference>
<dbReference type="InterPro" id="IPR037167">
    <property type="entry name" value="Peptidase_S11_C_sf"/>
</dbReference>
<organism evidence="18 19">
    <name type="scientific">Desulforamulus putei DSM 12395</name>
    <dbReference type="NCBI Taxonomy" id="1121429"/>
    <lineage>
        <taxon>Bacteria</taxon>
        <taxon>Bacillati</taxon>
        <taxon>Bacillota</taxon>
        <taxon>Clostridia</taxon>
        <taxon>Eubacteriales</taxon>
        <taxon>Peptococcaceae</taxon>
        <taxon>Desulforamulus</taxon>
    </lineage>
</organism>
<dbReference type="UniPathway" id="UPA00219"/>
<evidence type="ECO:0000256" key="4">
    <source>
        <dbReference type="ARBA" id="ARBA00012448"/>
    </source>
</evidence>
<evidence type="ECO:0000313" key="19">
    <source>
        <dbReference type="Proteomes" id="UP000184148"/>
    </source>
</evidence>
<evidence type="ECO:0000256" key="10">
    <source>
        <dbReference type="ARBA" id="ARBA00022984"/>
    </source>
</evidence>
<feature type="active site" description="Acyl-ester intermediate" evidence="13">
    <location>
        <position position="58"/>
    </location>
</feature>
<evidence type="ECO:0000256" key="5">
    <source>
        <dbReference type="ARBA" id="ARBA00022645"/>
    </source>
</evidence>
<dbReference type="Gene3D" id="3.40.710.10">
    <property type="entry name" value="DD-peptidase/beta-lactamase superfamily"/>
    <property type="match status" value="1"/>
</dbReference>
<dbReference type="GO" id="GO:0071555">
    <property type="term" value="P:cell wall organization"/>
    <property type="evidence" value="ECO:0007669"/>
    <property type="project" value="UniProtKB-KW"/>
</dbReference>
<dbReference type="EMBL" id="FQUY01000008">
    <property type="protein sequence ID" value="SHE90442.1"/>
    <property type="molecule type" value="Genomic_DNA"/>
</dbReference>
<dbReference type="SUPFAM" id="SSF56601">
    <property type="entry name" value="beta-lactamase/transpeptidase-like"/>
    <property type="match status" value="1"/>
</dbReference>
<name>A0A1M4XB84_9FIRM</name>
<dbReference type="GO" id="GO:0009252">
    <property type="term" value="P:peptidoglycan biosynthetic process"/>
    <property type="evidence" value="ECO:0007669"/>
    <property type="project" value="UniProtKB-UniPathway"/>
</dbReference>
<evidence type="ECO:0000256" key="8">
    <source>
        <dbReference type="ARBA" id="ARBA00022801"/>
    </source>
</evidence>
<evidence type="ECO:0000256" key="7">
    <source>
        <dbReference type="ARBA" id="ARBA00022729"/>
    </source>
</evidence>
<dbReference type="InterPro" id="IPR001967">
    <property type="entry name" value="Peptidase_S11_N"/>
</dbReference>
<keyword evidence="16" id="KW-1133">Transmembrane helix</keyword>
<evidence type="ECO:0000256" key="15">
    <source>
        <dbReference type="RuleBase" id="RU004016"/>
    </source>
</evidence>
<protein>
    <recommendedName>
        <fullName evidence="4">serine-type D-Ala-D-Ala carboxypeptidase</fullName>
        <ecNumber evidence="4">3.4.16.4</ecNumber>
    </recommendedName>
</protein>
<evidence type="ECO:0000256" key="16">
    <source>
        <dbReference type="SAM" id="Phobius"/>
    </source>
</evidence>
<evidence type="ECO:0000313" key="18">
    <source>
        <dbReference type="EMBL" id="SHE90442.1"/>
    </source>
</evidence>
<evidence type="ECO:0000256" key="1">
    <source>
        <dbReference type="ARBA" id="ARBA00003217"/>
    </source>
</evidence>
<dbReference type="PRINTS" id="PR00725">
    <property type="entry name" value="DADACBPTASE1"/>
</dbReference>
<feature type="active site" description="Proton acceptor" evidence="13">
    <location>
        <position position="61"/>
    </location>
</feature>
<keyword evidence="5 18" id="KW-0121">Carboxypeptidase</keyword>
<dbReference type="GO" id="GO:0008360">
    <property type="term" value="P:regulation of cell shape"/>
    <property type="evidence" value="ECO:0007669"/>
    <property type="project" value="UniProtKB-KW"/>
</dbReference>
<dbReference type="InterPro" id="IPR012338">
    <property type="entry name" value="Beta-lactam/transpept-like"/>
</dbReference>
<keyword evidence="10" id="KW-0573">Peptidoglycan synthesis</keyword>
<dbReference type="STRING" id="1121429.SAMN02745133_01378"/>